<proteinExistence type="predicted"/>
<dbReference type="SUPFAM" id="SSF53850">
    <property type="entry name" value="Periplasmic binding protein-like II"/>
    <property type="match status" value="1"/>
</dbReference>
<dbReference type="EMBL" id="VLLF01000003">
    <property type="protein sequence ID" value="TWI89478.1"/>
    <property type="molecule type" value="Genomic_DNA"/>
</dbReference>
<dbReference type="AlphaFoldDB" id="A0A562T8E2"/>
<name>A0A562T8E2_9HYPH</name>
<dbReference type="Gene3D" id="3.40.190.10">
    <property type="entry name" value="Periplasmic binding protein-like II"/>
    <property type="match status" value="2"/>
</dbReference>
<protein>
    <submittedName>
        <fullName evidence="1">Polar amino acid transport system substrate-binding protein</fullName>
    </submittedName>
</protein>
<organism evidence="1 2">
    <name type="scientific">Roseibium hamelinense</name>
    <dbReference type="NCBI Taxonomy" id="150831"/>
    <lineage>
        <taxon>Bacteria</taxon>
        <taxon>Pseudomonadati</taxon>
        <taxon>Pseudomonadota</taxon>
        <taxon>Alphaproteobacteria</taxon>
        <taxon>Hyphomicrobiales</taxon>
        <taxon>Stappiaceae</taxon>
        <taxon>Roseibium</taxon>
    </lineage>
</organism>
<dbReference type="PANTHER" id="PTHR35936:SF25">
    <property type="entry name" value="ABC TRANSPORTER SUBSTRATE-BINDING PROTEIN"/>
    <property type="match status" value="1"/>
</dbReference>
<reference evidence="1 2" key="1">
    <citation type="submission" date="2019-07" db="EMBL/GenBank/DDBJ databases">
        <title>Genomic Encyclopedia of Archaeal and Bacterial Type Strains, Phase II (KMG-II): from individual species to whole genera.</title>
        <authorList>
            <person name="Goeker M."/>
        </authorList>
    </citation>
    <scope>NUCLEOTIDE SEQUENCE [LARGE SCALE GENOMIC DNA]</scope>
    <source>
        <strain evidence="1 2">ATCC BAA-252</strain>
    </source>
</reference>
<gene>
    <name evidence="1" type="ORF">JM93_01681</name>
</gene>
<comment type="caution">
    <text evidence="1">The sequence shown here is derived from an EMBL/GenBank/DDBJ whole genome shotgun (WGS) entry which is preliminary data.</text>
</comment>
<accession>A0A562T8E2</accession>
<sequence length="220" mass="24488">MLTVCSPAQVWSQERQLPLAADRWCPANCEPGSSRPGYMVEIAQRIFEPLGYTVNYQTINWARALLYARTGEFDAVLGALREDAPDFVFPENPQGETQVGLFVRRNSNWQFDGPQSLKGRHIGLILDYAYGEDLQGLISTLAIPSYAGGDHPLNINIRKLQAGRLDIVVEDVGIFRHATASLGVADHFRLAHVFSREDIFIAFSPHSKDSARLARAGHRP</sequence>
<keyword evidence="2" id="KW-1185">Reference proteome</keyword>
<dbReference type="OrthoDB" id="5421182at2"/>
<evidence type="ECO:0000313" key="2">
    <source>
        <dbReference type="Proteomes" id="UP000320593"/>
    </source>
</evidence>
<dbReference type="PANTHER" id="PTHR35936">
    <property type="entry name" value="MEMBRANE-BOUND LYTIC MUREIN TRANSGLYCOSYLASE F"/>
    <property type="match status" value="1"/>
</dbReference>
<evidence type="ECO:0000313" key="1">
    <source>
        <dbReference type="EMBL" id="TWI89478.1"/>
    </source>
</evidence>
<dbReference type="Proteomes" id="UP000320593">
    <property type="component" value="Unassembled WGS sequence"/>
</dbReference>